<sequence>MRTPLSKRVRLAGTICAACMLVMASGLISGSAFAQTQLGGQRVATSSGTFLKIGIDARGAALGGAYNTLVEGAAATFYNPAGIIGRNGLPNAHFSYAAWPAGIDIGEVSFARPFDPLGGQIAVGFAFLGTDFEETTEFYPTGTGRTLSYSDFLASVSFARLFTDRLTIGVSAKYLREDMGSNIGGPVTTGLLFDAGTIYEMGYRNGRLAITLMHFGPDLSPNGTYTSHVTDSEVSYSTFSPPTLFQLGFSIDAYAQGPHRVNLATQVVHPADQNETLRAAGEYWLQDSYALRAGYDFAADELAFSAGLGLRLHLLDRDGTLDYSFTEGGNLSAVHRWSLGFGL</sequence>
<feature type="chain" id="PRO_5038006259" evidence="1">
    <location>
        <begin position="35"/>
        <end position="343"/>
    </location>
</feature>
<dbReference type="NCBIfam" id="NF033709">
    <property type="entry name" value="PorV_fam"/>
    <property type="match status" value="1"/>
</dbReference>
<dbReference type="Proteomes" id="UP000697710">
    <property type="component" value="Unassembled WGS sequence"/>
</dbReference>
<dbReference type="Gene3D" id="2.40.160.60">
    <property type="entry name" value="Outer membrane protein transport protein (OMPP1/FadL/TodX)"/>
    <property type="match status" value="1"/>
</dbReference>
<feature type="signal peptide" evidence="1">
    <location>
        <begin position="1"/>
        <end position="34"/>
    </location>
</feature>
<evidence type="ECO:0000313" key="3">
    <source>
        <dbReference type="Proteomes" id="UP000697710"/>
    </source>
</evidence>
<protein>
    <submittedName>
        <fullName evidence="2">PorV/PorQ family protein</fullName>
    </submittedName>
</protein>
<comment type="caution">
    <text evidence="2">The sequence shown here is derived from an EMBL/GenBank/DDBJ whole genome shotgun (WGS) entry which is preliminary data.</text>
</comment>
<reference evidence="2" key="1">
    <citation type="submission" date="2020-04" db="EMBL/GenBank/DDBJ databases">
        <authorList>
            <person name="Zhang T."/>
        </authorList>
    </citation>
    <scope>NUCLEOTIDE SEQUENCE</scope>
    <source>
        <strain evidence="2">HKST-UBA01</strain>
    </source>
</reference>
<evidence type="ECO:0000313" key="2">
    <source>
        <dbReference type="EMBL" id="MCA9728717.1"/>
    </source>
</evidence>
<evidence type="ECO:0000256" key="1">
    <source>
        <dbReference type="SAM" id="SignalP"/>
    </source>
</evidence>
<accession>A0A956M192</accession>
<keyword evidence="1" id="KW-0732">Signal</keyword>
<dbReference type="AlphaFoldDB" id="A0A956M192"/>
<reference evidence="2" key="2">
    <citation type="journal article" date="2021" name="Microbiome">
        <title>Successional dynamics and alternative stable states in a saline activated sludge microbial community over 9 years.</title>
        <authorList>
            <person name="Wang Y."/>
            <person name="Ye J."/>
            <person name="Ju F."/>
            <person name="Liu L."/>
            <person name="Boyd J.A."/>
            <person name="Deng Y."/>
            <person name="Parks D.H."/>
            <person name="Jiang X."/>
            <person name="Yin X."/>
            <person name="Woodcroft B.J."/>
            <person name="Tyson G.W."/>
            <person name="Hugenholtz P."/>
            <person name="Polz M.F."/>
            <person name="Zhang T."/>
        </authorList>
    </citation>
    <scope>NUCLEOTIDE SEQUENCE</scope>
    <source>
        <strain evidence="2">HKST-UBA01</strain>
    </source>
</reference>
<dbReference type="EMBL" id="JAGQHR010000457">
    <property type="protein sequence ID" value="MCA9728717.1"/>
    <property type="molecule type" value="Genomic_DNA"/>
</dbReference>
<name>A0A956M192_UNCEI</name>
<proteinExistence type="predicted"/>
<organism evidence="2 3">
    <name type="scientific">Eiseniibacteriota bacterium</name>
    <dbReference type="NCBI Taxonomy" id="2212470"/>
    <lineage>
        <taxon>Bacteria</taxon>
        <taxon>Candidatus Eiseniibacteriota</taxon>
    </lineage>
</organism>
<gene>
    <name evidence="2" type="ORF">KC729_13590</name>
</gene>
<dbReference type="SUPFAM" id="SSF56935">
    <property type="entry name" value="Porins"/>
    <property type="match status" value="1"/>
</dbReference>